<dbReference type="Gene3D" id="1.10.260.40">
    <property type="entry name" value="lambda repressor-like DNA-binding domains"/>
    <property type="match status" value="1"/>
</dbReference>
<feature type="transmembrane region" description="Helical" evidence="2">
    <location>
        <begin position="114"/>
        <end position="135"/>
    </location>
</feature>
<keyword evidence="2" id="KW-0472">Membrane</keyword>
<protein>
    <recommendedName>
        <fullName evidence="3">HTH cro/C1-type domain-containing protein</fullName>
    </recommendedName>
</protein>
<dbReference type="PROSITE" id="PS50943">
    <property type="entry name" value="HTH_CROC1"/>
    <property type="match status" value="1"/>
</dbReference>
<evidence type="ECO:0000256" key="1">
    <source>
        <dbReference type="ARBA" id="ARBA00023125"/>
    </source>
</evidence>
<reference evidence="4 5" key="1">
    <citation type="submission" date="2020-04" db="EMBL/GenBank/DDBJ databases">
        <authorList>
            <person name="De Canck E."/>
        </authorList>
    </citation>
    <scope>NUCLEOTIDE SEQUENCE [LARGE SCALE GENOMIC DNA]</scope>
    <source>
        <strain evidence="4 5">LMG 26858</strain>
    </source>
</reference>
<dbReference type="EMBL" id="CADILG010000043">
    <property type="protein sequence ID" value="CAB3911020.1"/>
    <property type="molecule type" value="Genomic_DNA"/>
</dbReference>
<dbReference type="PANTHER" id="PTHR46797:SF1">
    <property type="entry name" value="METHYLPHOSPHONATE SYNTHASE"/>
    <property type="match status" value="1"/>
</dbReference>
<organism evidence="4 5">
    <name type="scientific">Achromobacter anxifer</name>
    <dbReference type="NCBI Taxonomy" id="1287737"/>
    <lineage>
        <taxon>Bacteria</taxon>
        <taxon>Pseudomonadati</taxon>
        <taxon>Pseudomonadota</taxon>
        <taxon>Betaproteobacteria</taxon>
        <taxon>Burkholderiales</taxon>
        <taxon>Alcaligenaceae</taxon>
        <taxon>Achromobacter</taxon>
    </lineage>
</organism>
<dbReference type="InterPro" id="IPR010982">
    <property type="entry name" value="Lambda_DNA-bd_dom_sf"/>
</dbReference>
<feature type="transmembrane region" description="Helical" evidence="2">
    <location>
        <begin position="87"/>
        <end position="108"/>
    </location>
</feature>
<keyword evidence="2" id="KW-0812">Transmembrane</keyword>
<evidence type="ECO:0000313" key="4">
    <source>
        <dbReference type="EMBL" id="CAB3911020.1"/>
    </source>
</evidence>
<accession>A0A6S7EIV7</accession>
<dbReference type="Proteomes" id="UP000494117">
    <property type="component" value="Unassembled WGS sequence"/>
</dbReference>
<dbReference type="GO" id="GO:0003677">
    <property type="term" value="F:DNA binding"/>
    <property type="evidence" value="ECO:0007669"/>
    <property type="project" value="UniProtKB-KW"/>
</dbReference>
<dbReference type="PANTHER" id="PTHR46797">
    <property type="entry name" value="HTH-TYPE TRANSCRIPTIONAL REGULATOR"/>
    <property type="match status" value="1"/>
</dbReference>
<evidence type="ECO:0000259" key="3">
    <source>
        <dbReference type="PROSITE" id="PS50943"/>
    </source>
</evidence>
<proteinExistence type="predicted"/>
<dbReference type="RefSeq" id="WP_175209403.1">
    <property type="nucleotide sequence ID" value="NZ_CADILG010000043.1"/>
</dbReference>
<gene>
    <name evidence="4" type="ORF">LMG26858_04735</name>
</gene>
<dbReference type="SMART" id="SM00530">
    <property type="entry name" value="HTH_XRE"/>
    <property type="match status" value="1"/>
</dbReference>
<dbReference type="GO" id="GO:0005829">
    <property type="term" value="C:cytosol"/>
    <property type="evidence" value="ECO:0007669"/>
    <property type="project" value="TreeGrafter"/>
</dbReference>
<dbReference type="AlphaFoldDB" id="A0A6S7EIV7"/>
<sequence length="157" mass="17701">MLIQKLRLKRGWSQQQLAQASGLSARTIQRIEAGQPASVETLKSIASVFEVDFSTLNTEEAEMDTTMTAAEEAEREAFAHVRALRGFYVACLRYALIAVALYAINLLTSPQRMWSYWAMLGLGLALAAHAIRVFAPYRLFGPQWEKRQVEKRLGRPL</sequence>
<dbReference type="Pfam" id="PF13239">
    <property type="entry name" value="2TM"/>
    <property type="match status" value="1"/>
</dbReference>
<dbReference type="SUPFAM" id="SSF47413">
    <property type="entry name" value="lambda repressor-like DNA-binding domains"/>
    <property type="match status" value="1"/>
</dbReference>
<dbReference type="CDD" id="cd00093">
    <property type="entry name" value="HTH_XRE"/>
    <property type="match status" value="1"/>
</dbReference>
<dbReference type="InterPro" id="IPR001387">
    <property type="entry name" value="Cro/C1-type_HTH"/>
</dbReference>
<dbReference type="Pfam" id="PF01381">
    <property type="entry name" value="HTH_3"/>
    <property type="match status" value="1"/>
</dbReference>
<evidence type="ECO:0000256" key="2">
    <source>
        <dbReference type="SAM" id="Phobius"/>
    </source>
</evidence>
<keyword evidence="1" id="KW-0238">DNA-binding</keyword>
<keyword evidence="5" id="KW-1185">Reference proteome</keyword>
<keyword evidence="2" id="KW-1133">Transmembrane helix</keyword>
<dbReference type="InterPro" id="IPR050807">
    <property type="entry name" value="TransReg_Diox_bact_type"/>
</dbReference>
<evidence type="ECO:0000313" key="5">
    <source>
        <dbReference type="Proteomes" id="UP000494117"/>
    </source>
</evidence>
<feature type="domain" description="HTH cro/C1-type" evidence="3">
    <location>
        <begin position="3"/>
        <end position="56"/>
    </location>
</feature>
<dbReference type="InterPro" id="IPR025698">
    <property type="entry name" value="2TM_dom"/>
</dbReference>
<name>A0A6S7EIV7_9BURK</name>
<dbReference type="GO" id="GO:0003700">
    <property type="term" value="F:DNA-binding transcription factor activity"/>
    <property type="evidence" value="ECO:0007669"/>
    <property type="project" value="TreeGrafter"/>
</dbReference>